<evidence type="ECO:0000256" key="5">
    <source>
        <dbReference type="ARBA" id="ARBA00022777"/>
    </source>
</evidence>
<keyword evidence="2 8" id="KW-0723">Serine/threonine-protein kinase</keyword>
<sequence length="391" mass="43723">MATTNGAKPKEPKFPPIPAEWKVELPDEGYRGSNAIGGCRSIEEGYDRQGVLGQGTYGEVYKAIDLATNEVVAAKKIKMDNEKEGFPITAIREIKILSTLALSNLKMDDRHLLRDHVITLREIVRSAGHHTNNYKGSIYMIFDYMDHDMTGLLARSQREGPPFSLGQIKCYMRQLLLGLSLLQANHVLHRDLKNSNLLINNRGILKIGDFGLARYQPHALDDGQGGSARMTNRVITLWYRPPELLLGAQSYGPEIDIWSAGCIMFELLTSKPLFSANDELGMCDRIFSVVGKANERTMPGCTKYSNYQHVDFANPKFPNASRLRNHLARFGIPDRHAMDLMEGMLQLDPKKRISAKEAAAVRALAGIGRTGYRVHRLAPSPPPAAWQSQRR</sequence>
<dbReference type="PROSITE" id="PS00108">
    <property type="entry name" value="PROTEIN_KINASE_ST"/>
    <property type="match status" value="1"/>
</dbReference>
<dbReference type="Proteomes" id="UP001255856">
    <property type="component" value="Unassembled WGS sequence"/>
</dbReference>
<dbReference type="GO" id="GO:0032968">
    <property type="term" value="P:positive regulation of transcription elongation by RNA polymerase II"/>
    <property type="evidence" value="ECO:0007669"/>
    <property type="project" value="TreeGrafter"/>
</dbReference>
<dbReference type="SMART" id="SM00220">
    <property type="entry name" value="S_TKc"/>
    <property type="match status" value="1"/>
</dbReference>
<evidence type="ECO:0000256" key="4">
    <source>
        <dbReference type="ARBA" id="ARBA00022741"/>
    </source>
</evidence>
<keyword evidence="5" id="KW-0418">Kinase</keyword>
<evidence type="ECO:0000256" key="7">
    <source>
        <dbReference type="PROSITE-ProRule" id="PRU10141"/>
    </source>
</evidence>
<dbReference type="InterPro" id="IPR011009">
    <property type="entry name" value="Kinase-like_dom_sf"/>
</dbReference>
<name>A0AAD9MMB6_PROWI</name>
<gene>
    <name evidence="10" type="ORF">QBZ16_005411</name>
</gene>
<feature type="domain" description="Protein kinase" evidence="9">
    <location>
        <begin position="46"/>
        <end position="364"/>
    </location>
</feature>
<keyword evidence="3" id="KW-0808">Transferase</keyword>
<dbReference type="SUPFAM" id="SSF56112">
    <property type="entry name" value="Protein kinase-like (PK-like)"/>
    <property type="match status" value="1"/>
</dbReference>
<evidence type="ECO:0000259" key="9">
    <source>
        <dbReference type="PROSITE" id="PS50011"/>
    </source>
</evidence>
<evidence type="ECO:0000256" key="2">
    <source>
        <dbReference type="ARBA" id="ARBA00022527"/>
    </source>
</evidence>
<dbReference type="AlphaFoldDB" id="A0AAD9MMB6"/>
<keyword evidence="4 7" id="KW-0547">Nucleotide-binding</keyword>
<comment type="similarity">
    <text evidence="1">Belongs to the protein kinase superfamily. CMGC Ser/Thr protein kinase family. CDC2/CDKX subfamily.</text>
</comment>
<dbReference type="EMBL" id="JASFZW010000009">
    <property type="protein sequence ID" value="KAK2076651.1"/>
    <property type="molecule type" value="Genomic_DNA"/>
</dbReference>
<dbReference type="PANTHER" id="PTHR24056:SF546">
    <property type="entry name" value="CYCLIN-DEPENDENT KINASE 12"/>
    <property type="match status" value="1"/>
</dbReference>
<dbReference type="Gene3D" id="1.10.510.10">
    <property type="entry name" value="Transferase(Phosphotransferase) domain 1"/>
    <property type="match status" value="1"/>
</dbReference>
<dbReference type="InterPro" id="IPR050108">
    <property type="entry name" value="CDK"/>
</dbReference>
<evidence type="ECO:0000256" key="6">
    <source>
        <dbReference type="ARBA" id="ARBA00022840"/>
    </source>
</evidence>
<dbReference type="InterPro" id="IPR000719">
    <property type="entry name" value="Prot_kinase_dom"/>
</dbReference>
<dbReference type="Pfam" id="PF00069">
    <property type="entry name" value="Pkinase"/>
    <property type="match status" value="1"/>
</dbReference>
<dbReference type="InterPro" id="IPR017441">
    <property type="entry name" value="Protein_kinase_ATP_BS"/>
</dbReference>
<evidence type="ECO:0000313" key="10">
    <source>
        <dbReference type="EMBL" id="KAK2076651.1"/>
    </source>
</evidence>
<dbReference type="GO" id="GO:0005524">
    <property type="term" value="F:ATP binding"/>
    <property type="evidence" value="ECO:0007669"/>
    <property type="project" value="UniProtKB-UniRule"/>
</dbReference>
<accession>A0AAD9MMB6</accession>
<dbReference type="InterPro" id="IPR008271">
    <property type="entry name" value="Ser/Thr_kinase_AS"/>
</dbReference>
<dbReference type="PANTHER" id="PTHR24056">
    <property type="entry name" value="CELL DIVISION PROTEIN KINASE"/>
    <property type="match status" value="1"/>
</dbReference>
<protein>
    <recommendedName>
        <fullName evidence="9">Protein kinase domain-containing protein</fullName>
    </recommendedName>
</protein>
<reference evidence="10" key="1">
    <citation type="submission" date="2021-01" db="EMBL/GenBank/DDBJ databases">
        <authorList>
            <person name="Eckstrom K.M.E."/>
        </authorList>
    </citation>
    <scope>NUCLEOTIDE SEQUENCE</scope>
    <source>
        <strain evidence="10">UVCC 0001</strain>
    </source>
</reference>
<evidence type="ECO:0000256" key="3">
    <source>
        <dbReference type="ARBA" id="ARBA00022679"/>
    </source>
</evidence>
<feature type="binding site" evidence="7">
    <location>
        <position position="76"/>
    </location>
    <ligand>
        <name>ATP</name>
        <dbReference type="ChEBI" id="CHEBI:30616"/>
    </ligand>
</feature>
<comment type="caution">
    <text evidence="10">The sequence shown here is derived from an EMBL/GenBank/DDBJ whole genome shotgun (WGS) entry which is preliminary data.</text>
</comment>
<evidence type="ECO:0000256" key="8">
    <source>
        <dbReference type="RuleBase" id="RU000304"/>
    </source>
</evidence>
<dbReference type="GO" id="GO:0000307">
    <property type="term" value="C:cyclin-dependent protein kinase holoenzyme complex"/>
    <property type="evidence" value="ECO:0007669"/>
    <property type="project" value="TreeGrafter"/>
</dbReference>
<dbReference type="FunFam" id="1.10.510.10:FF:000624">
    <property type="entry name" value="Mitogen-activated protein kinase"/>
    <property type="match status" value="1"/>
</dbReference>
<dbReference type="GO" id="GO:0005634">
    <property type="term" value="C:nucleus"/>
    <property type="evidence" value="ECO:0007669"/>
    <property type="project" value="TreeGrafter"/>
</dbReference>
<evidence type="ECO:0000313" key="11">
    <source>
        <dbReference type="Proteomes" id="UP001255856"/>
    </source>
</evidence>
<dbReference type="GO" id="GO:0008353">
    <property type="term" value="F:RNA polymerase II CTD heptapeptide repeat kinase activity"/>
    <property type="evidence" value="ECO:0007669"/>
    <property type="project" value="TreeGrafter"/>
</dbReference>
<dbReference type="PROSITE" id="PS00107">
    <property type="entry name" value="PROTEIN_KINASE_ATP"/>
    <property type="match status" value="1"/>
</dbReference>
<evidence type="ECO:0000256" key="1">
    <source>
        <dbReference type="ARBA" id="ARBA00006485"/>
    </source>
</evidence>
<dbReference type="Gene3D" id="3.30.200.20">
    <property type="entry name" value="Phosphorylase Kinase, domain 1"/>
    <property type="match status" value="1"/>
</dbReference>
<proteinExistence type="inferred from homology"/>
<organism evidence="10 11">
    <name type="scientific">Prototheca wickerhamii</name>
    <dbReference type="NCBI Taxonomy" id="3111"/>
    <lineage>
        <taxon>Eukaryota</taxon>
        <taxon>Viridiplantae</taxon>
        <taxon>Chlorophyta</taxon>
        <taxon>core chlorophytes</taxon>
        <taxon>Trebouxiophyceae</taxon>
        <taxon>Chlorellales</taxon>
        <taxon>Chlorellaceae</taxon>
        <taxon>Prototheca</taxon>
    </lineage>
</organism>
<keyword evidence="6 7" id="KW-0067">ATP-binding</keyword>
<dbReference type="PROSITE" id="PS50011">
    <property type="entry name" value="PROTEIN_KINASE_DOM"/>
    <property type="match status" value="1"/>
</dbReference>
<keyword evidence="11" id="KW-1185">Reference proteome</keyword>